<accession>A0A7K4RW95</accession>
<keyword evidence="2" id="KW-1185">Reference proteome</keyword>
<feature type="non-terminal residue" evidence="1">
    <location>
        <position position="1"/>
    </location>
</feature>
<comment type="caution">
    <text evidence="1">The sequence shown here is derived from an EMBL/GenBank/DDBJ whole genome shotgun (WGS) entry which is preliminary data.</text>
</comment>
<evidence type="ECO:0000313" key="2">
    <source>
        <dbReference type="Proteomes" id="UP000530263"/>
    </source>
</evidence>
<feature type="non-terminal residue" evidence="1">
    <location>
        <position position="157"/>
    </location>
</feature>
<dbReference type="AlphaFoldDB" id="A0A7K4RW95"/>
<evidence type="ECO:0000313" key="1">
    <source>
        <dbReference type="EMBL" id="NWQ77129.1"/>
    </source>
</evidence>
<dbReference type="OrthoDB" id="9390510at2759"/>
<sequence length="157" mass="17577">AWGVHENSITYCLLVFVQPPPGHSFSLELDTTGQLPPRHFSIHVALDCMCSSQQLLGDSLCFLHHPDDNLPRDQSSYLLRTLCTSSCLDVEKLACWVQELVKTAWLVLPQSDHCQLTVLPSSQSCRFKLTGISHMSICTEMVFAVQQGRDIAYLSLE</sequence>
<protein>
    <submittedName>
        <fullName evidence="1">IPIL1 protein</fullName>
    </submittedName>
</protein>
<reference evidence="1 2" key="1">
    <citation type="submission" date="2019-09" db="EMBL/GenBank/DDBJ databases">
        <title>Bird 10,000 Genomes (B10K) Project - Family phase.</title>
        <authorList>
            <person name="Zhang G."/>
        </authorList>
    </citation>
    <scope>NUCLEOTIDE SEQUENCE [LARGE SCALE GENOMIC DNA]</scope>
    <source>
        <strain evidence="1">B10K-DU-021-26</strain>
        <tissue evidence="1">Mixed tissue sample</tissue>
    </source>
</reference>
<gene>
    <name evidence="1" type="primary">Itpripl1_1</name>
    <name evidence="1" type="ORF">COLPIC_R13860</name>
</gene>
<name>A0A7K4RW95_COLPI</name>
<dbReference type="Proteomes" id="UP000530263">
    <property type="component" value="Unassembled WGS sequence"/>
</dbReference>
<dbReference type="EMBL" id="VYZG01000416">
    <property type="protein sequence ID" value="NWQ77129.1"/>
    <property type="molecule type" value="Genomic_DNA"/>
</dbReference>
<organism evidence="1 2">
    <name type="scientific">Columbina picui</name>
    <name type="common">Picui ground-dove</name>
    <dbReference type="NCBI Taxonomy" id="115618"/>
    <lineage>
        <taxon>Eukaryota</taxon>
        <taxon>Metazoa</taxon>
        <taxon>Chordata</taxon>
        <taxon>Craniata</taxon>
        <taxon>Vertebrata</taxon>
        <taxon>Euteleostomi</taxon>
        <taxon>Archelosauria</taxon>
        <taxon>Archosauria</taxon>
        <taxon>Dinosauria</taxon>
        <taxon>Saurischia</taxon>
        <taxon>Theropoda</taxon>
        <taxon>Coelurosauria</taxon>
        <taxon>Aves</taxon>
        <taxon>Neognathae</taxon>
        <taxon>Neoaves</taxon>
        <taxon>Columbimorphae</taxon>
        <taxon>Columbiformes</taxon>
        <taxon>Columbidae</taxon>
        <taxon>Columbina</taxon>
    </lineage>
</organism>
<proteinExistence type="predicted"/>